<dbReference type="SMART" id="SM00220">
    <property type="entry name" value="S_TKc"/>
    <property type="match status" value="1"/>
</dbReference>
<protein>
    <submittedName>
        <fullName evidence="2">Kinase-like domain-containing protein</fullName>
    </submittedName>
</protein>
<feature type="domain" description="Protein kinase" evidence="1">
    <location>
        <begin position="159"/>
        <end position="415"/>
    </location>
</feature>
<keyword evidence="2" id="KW-0808">Transferase</keyword>
<organism evidence="2 3">
    <name type="scientific">Mycena metata</name>
    <dbReference type="NCBI Taxonomy" id="1033252"/>
    <lineage>
        <taxon>Eukaryota</taxon>
        <taxon>Fungi</taxon>
        <taxon>Dikarya</taxon>
        <taxon>Basidiomycota</taxon>
        <taxon>Agaricomycotina</taxon>
        <taxon>Agaricomycetes</taxon>
        <taxon>Agaricomycetidae</taxon>
        <taxon>Agaricales</taxon>
        <taxon>Marasmiineae</taxon>
        <taxon>Mycenaceae</taxon>
        <taxon>Mycena</taxon>
    </lineage>
</organism>
<dbReference type="InterPro" id="IPR000719">
    <property type="entry name" value="Prot_kinase_dom"/>
</dbReference>
<keyword evidence="2" id="KW-0418">Kinase</keyword>
<reference evidence="2" key="1">
    <citation type="submission" date="2023-03" db="EMBL/GenBank/DDBJ databases">
        <title>Massive genome expansion in bonnet fungi (Mycena s.s.) driven by repeated elements and novel gene families across ecological guilds.</title>
        <authorList>
            <consortium name="Lawrence Berkeley National Laboratory"/>
            <person name="Harder C.B."/>
            <person name="Miyauchi S."/>
            <person name="Viragh M."/>
            <person name="Kuo A."/>
            <person name="Thoen E."/>
            <person name="Andreopoulos B."/>
            <person name="Lu D."/>
            <person name="Skrede I."/>
            <person name="Drula E."/>
            <person name="Henrissat B."/>
            <person name="Morin E."/>
            <person name="Kohler A."/>
            <person name="Barry K."/>
            <person name="LaButti K."/>
            <person name="Morin E."/>
            <person name="Salamov A."/>
            <person name="Lipzen A."/>
            <person name="Mereny Z."/>
            <person name="Hegedus B."/>
            <person name="Baldrian P."/>
            <person name="Stursova M."/>
            <person name="Weitz H."/>
            <person name="Taylor A."/>
            <person name="Grigoriev I.V."/>
            <person name="Nagy L.G."/>
            <person name="Martin F."/>
            <person name="Kauserud H."/>
        </authorList>
    </citation>
    <scope>NUCLEOTIDE SEQUENCE</scope>
    <source>
        <strain evidence="2">CBHHK182m</strain>
    </source>
</reference>
<evidence type="ECO:0000259" key="1">
    <source>
        <dbReference type="PROSITE" id="PS50011"/>
    </source>
</evidence>
<dbReference type="InterPro" id="IPR011009">
    <property type="entry name" value="Kinase-like_dom_sf"/>
</dbReference>
<gene>
    <name evidence="2" type="ORF">B0H16DRAFT_1685906</name>
</gene>
<dbReference type="EMBL" id="JARKIB010000016">
    <property type="protein sequence ID" value="KAJ7770655.1"/>
    <property type="molecule type" value="Genomic_DNA"/>
</dbReference>
<dbReference type="GO" id="GO:0005524">
    <property type="term" value="F:ATP binding"/>
    <property type="evidence" value="ECO:0007669"/>
    <property type="project" value="InterPro"/>
</dbReference>
<dbReference type="PROSITE" id="PS50011">
    <property type="entry name" value="PROTEIN_KINASE_DOM"/>
    <property type="match status" value="1"/>
</dbReference>
<dbReference type="GO" id="GO:0004674">
    <property type="term" value="F:protein serine/threonine kinase activity"/>
    <property type="evidence" value="ECO:0007669"/>
    <property type="project" value="TreeGrafter"/>
</dbReference>
<comment type="caution">
    <text evidence="2">The sequence shown here is derived from an EMBL/GenBank/DDBJ whole genome shotgun (WGS) entry which is preliminary data.</text>
</comment>
<dbReference type="AlphaFoldDB" id="A0AAD7JU70"/>
<evidence type="ECO:0000313" key="2">
    <source>
        <dbReference type="EMBL" id="KAJ7770655.1"/>
    </source>
</evidence>
<name>A0AAD7JU70_9AGAR</name>
<dbReference type="Gene3D" id="1.10.510.10">
    <property type="entry name" value="Transferase(Phosphotransferase) domain 1"/>
    <property type="match status" value="1"/>
</dbReference>
<dbReference type="Pfam" id="PF00069">
    <property type="entry name" value="Pkinase"/>
    <property type="match status" value="1"/>
</dbReference>
<dbReference type="PANTHER" id="PTHR44329">
    <property type="entry name" value="SERINE/THREONINE-PROTEIN KINASE TNNI3K-RELATED"/>
    <property type="match status" value="1"/>
</dbReference>
<dbReference type="Proteomes" id="UP001215598">
    <property type="component" value="Unassembled WGS sequence"/>
</dbReference>
<proteinExistence type="predicted"/>
<sequence>MSPLSPDVLPLAEVVALANPPETFRSWVPVRQEKWSEFSIMQCLAPDGPPDAGETSFVVDAEHQVLGSGAAVCIRYERNLDLAECPENIALDDDGGLEDDVIQRILDRVQPKQGFRTVIDFRTLSVDSFSAEASDGPFYPEARVLSPHVHFPSVLLSSLRAMHRLPQARHILLVKTKLDDLSNSVRVLKLCNPFGGSHLLKEAEFMTNLPETNFLVRPTHMVLDEAGLFHGLLSDYHPASSLNITMSLLHPDTVPPVLPPSGDDRSSGSLAGIPASISWPVKLAWATDIAAAVAWLHAQAIVWADLKTDNILLCTDGHCRLIDCCPGGGWTAQWCPPEAQSLGWEGTAEGDVFALGLVLWCVAVEVAAGQREQDFVSPRLLWTDGMPQWFQTLVSSCLDPEPGRRPSAYYVHETLVLSGESNV</sequence>
<dbReference type="InterPro" id="IPR051681">
    <property type="entry name" value="Ser/Thr_Kinases-Pseudokinases"/>
</dbReference>
<evidence type="ECO:0000313" key="3">
    <source>
        <dbReference type="Proteomes" id="UP001215598"/>
    </source>
</evidence>
<keyword evidence="3" id="KW-1185">Reference proteome</keyword>
<accession>A0AAD7JU70</accession>
<dbReference type="SUPFAM" id="SSF56112">
    <property type="entry name" value="Protein kinase-like (PK-like)"/>
    <property type="match status" value="1"/>
</dbReference>